<protein>
    <submittedName>
        <fullName evidence="2">Uncharacterized protein</fullName>
    </submittedName>
</protein>
<feature type="compositionally biased region" description="Polar residues" evidence="1">
    <location>
        <begin position="13"/>
        <end position="22"/>
    </location>
</feature>
<proteinExistence type="predicted"/>
<dbReference type="AlphaFoldDB" id="A0A382PXT2"/>
<reference evidence="2" key="1">
    <citation type="submission" date="2018-05" db="EMBL/GenBank/DDBJ databases">
        <authorList>
            <person name="Lanie J.A."/>
            <person name="Ng W.-L."/>
            <person name="Kazmierczak K.M."/>
            <person name="Andrzejewski T.M."/>
            <person name="Davidsen T.M."/>
            <person name="Wayne K.J."/>
            <person name="Tettelin H."/>
            <person name="Glass J.I."/>
            <person name="Rusch D."/>
            <person name="Podicherti R."/>
            <person name="Tsui H.-C.T."/>
            <person name="Winkler M.E."/>
        </authorList>
    </citation>
    <scope>NUCLEOTIDE SEQUENCE</scope>
</reference>
<feature type="non-terminal residue" evidence="2">
    <location>
        <position position="1"/>
    </location>
</feature>
<feature type="non-terminal residue" evidence="2">
    <location>
        <position position="22"/>
    </location>
</feature>
<dbReference type="EMBL" id="UINC01110236">
    <property type="protein sequence ID" value="SVC77600.1"/>
    <property type="molecule type" value="Genomic_DNA"/>
</dbReference>
<organism evidence="2">
    <name type="scientific">marine metagenome</name>
    <dbReference type="NCBI Taxonomy" id="408172"/>
    <lineage>
        <taxon>unclassified sequences</taxon>
        <taxon>metagenomes</taxon>
        <taxon>ecological metagenomes</taxon>
    </lineage>
</organism>
<feature type="region of interest" description="Disordered" evidence="1">
    <location>
        <begin position="1"/>
        <end position="22"/>
    </location>
</feature>
<sequence length="22" mass="2602">LSTVISMDRLRRSTSYSHIQNH</sequence>
<accession>A0A382PXT2</accession>
<evidence type="ECO:0000256" key="1">
    <source>
        <dbReference type="SAM" id="MobiDB-lite"/>
    </source>
</evidence>
<gene>
    <name evidence="2" type="ORF">METZ01_LOCUS330454</name>
</gene>
<name>A0A382PXT2_9ZZZZ</name>
<evidence type="ECO:0000313" key="2">
    <source>
        <dbReference type="EMBL" id="SVC77600.1"/>
    </source>
</evidence>